<proteinExistence type="predicted"/>
<feature type="domain" description="Fungal-type protein kinase" evidence="1">
    <location>
        <begin position="223"/>
        <end position="343"/>
    </location>
</feature>
<gene>
    <name evidence="2" type="ORF">PILCRDRAFT_76072</name>
</gene>
<keyword evidence="3" id="KW-1185">Reference proteome</keyword>
<name>A0A0C3BLD5_PILCF</name>
<dbReference type="InterPro" id="IPR040976">
    <property type="entry name" value="Pkinase_fungal"/>
</dbReference>
<dbReference type="Proteomes" id="UP000054166">
    <property type="component" value="Unassembled WGS sequence"/>
</dbReference>
<evidence type="ECO:0000259" key="1">
    <source>
        <dbReference type="Pfam" id="PF17667"/>
    </source>
</evidence>
<dbReference type="InterPro" id="IPR011009">
    <property type="entry name" value="Kinase-like_dom_sf"/>
</dbReference>
<dbReference type="PANTHER" id="PTHR38248:SF2">
    <property type="entry name" value="FUNK1 11"/>
    <property type="match status" value="1"/>
</dbReference>
<dbReference type="Gene3D" id="1.10.510.10">
    <property type="entry name" value="Transferase(Phosphotransferase) domain 1"/>
    <property type="match status" value="1"/>
</dbReference>
<protein>
    <recommendedName>
        <fullName evidence="1">Fungal-type protein kinase domain-containing protein</fullName>
    </recommendedName>
</protein>
<dbReference type="AlphaFoldDB" id="A0A0C3BLD5"/>
<dbReference type="InParanoid" id="A0A0C3BLD5"/>
<dbReference type="HOGENOM" id="CLU_006410_1_0_1"/>
<evidence type="ECO:0000313" key="3">
    <source>
        <dbReference type="Proteomes" id="UP000054166"/>
    </source>
</evidence>
<sequence length="381" mass="42660">MKTSFLHDTKGGTDTAGQITAYVAAQLGAQFRTCAYSVLIVKSIARLIQWDRTGAVVSEPIAYNQEPALVEFFRRYHKAPQELRGVDTTVTEPTAGEKRLARKCLGIDDTTVLLKMAVQTPNSQRWYVIRAPMANHYTPPGRATRGFEAYDIERRRKVFVKDTWRVDLAGIEKEGDTYQLLWAAQVRNLAVCSASGDIGDQATCTHLYKDAPWACDTKRDLVPHHHYRLVLDTIGQSLTKFSSSREMLRSVLDAIICHDDAVRAGVLHCDISAGNILIVDGKGILIDWDLSKRLNNSSALDEVRQPTRTGTWQFMSAALIWNKSAPHTFVDDLESFFYVILWLSLMYSPNSMSPADLTSFMQTVLDPQQYEGTGGSGKRTF</sequence>
<dbReference type="STRING" id="765440.A0A0C3BLD5"/>
<feature type="domain" description="Fungal-type protein kinase" evidence="1">
    <location>
        <begin position="13"/>
        <end position="198"/>
    </location>
</feature>
<evidence type="ECO:0000313" key="2">
    <source>
        <dbReference type="EMBL" id="KIM78112.1"/>
    </source>
</evidence>
<organism evidence="2 3">
    <name type="scientific">Piloderma croceum (strain F 1598)</name>
    <dbReference type="NCBI Taxonomy" id="765440"/>
    <lineage>
        <taxon>Eukaryota</taxon>
        <taxon>Fungi</taxon>
        <taxon>Dikarya</taxon>
        <taxon>Basidiomycota</taxon>
        <taxon>Agaricomycotina</taxon>
        <taxon>Agaricomycetes</taxon>
        <taxon>Agaricomycetidae</taxon>
        <taxon>Atheliales</taxon>
        <taxon>Atheliaceae</taxon>
        <taxon>Piloderma</taxon>
    </lineage>
</organism>
<dbReference type="SUPFAM" id="SSF56112">
    <property type="entry name" value="Protein kinase-like (PK-like)"/>
    <property type="match status" value="1"/>
</dbReference>
<accession>A0A0C3BLD5</accession>
<reference evidence="2 3" key="1">
    <citation type="submission" date="2014-04" db="EMBL/GenBank/DDBJ databases">
        <authorList>
            <consortium name="DOE Joint Genome Institute"/>
            <person name="Kuo A."/>
            <person name="Tarkka M."/>
            <person name="Buscot F."/>
            <person name="Kohler A."/>
            <person name="Nagy L.G."/>
            <person name="Floudas D."/>
            <person name="Copeland A."/>
            <person name="Barry K.W."/>
            <person name="Cichocki N."/>
            <person name="Veneault-Fourrey C."/>
            <person name="LaButti K."/>
            <person name="Lindquist E.A."/>
            <person name="Lipzen A."/>
            <person name="Lundell T."/>
            <person name="Morin E."/>
            <person name="Murat C."/>
            <person name="Sun H."/>
            <person name="Tunlid A."/>
            <person name="Henrissat B."/>
            <person name="Grigoriev I.V."/>
            <person name="Hibbett D.S."/>
            <person name="Martin F."/>
            <person name="Nordberg H.P."/>
            <person name="Cantor M.N."/>
            <person name="Hua S.X."/>
        </authorList>
    </citation>
    <scope>NUCLEOTIDE SEQUENCE [LARGE SCALE GENOMIC DNA]</scope>
    <source>
        <strain evidence="2 3">F 1598</strain>
    </source>
</reference>
<dbReference type="PANTHER" id="PTHR38248">
    <property type="entry name" value="FUNK1 6"/>
    <property type="match status" value="1"/>
</dbReference>
<dbReference type="OrthoDB" id="5592585at2759"/>
<reference evidence="3" key="2">
    <citation type="submission" date="2015-01" db="EMBL/GenBank/DDBJ databases">
        <title>Evolutionary Origins and Diversification of the Mycorrhizal Mutualists.</title>
        <authorList>
            <consortium name="DOE Joint Genome Institute"/>
            <consortium name="Mycorrhizal Genomics Consortium"/>
            <person name="Kohler A."/>
            <person name="Kuo A."/>
            <person name="Nagy L.G."/>
            <person name="Floudas D."/>
            <person name="Copeland A."/>
            <person name="Barry K.W."/>
            <person name="Cichocki N."/>
            <person name="Veneault-Fourrey C."/>
            <person name="LaButti K."/>
            <person name="Lindquist E.A."/>
            <person name="Lipzen A."/>
            <person name="Lundell T."/>
            <person name="Morin E."/>
            <person name="Murat C."/>
            <person name="Riley R."/>
            <person name="Ohm R."/>
            <person name="Sun H."/>
            <person name="Tunlid A."/>
            <person name="Henrissat B."/>
            <person name="Grigoriev I.V."/>
            <person name="Hibbett D.S."/>
            <person name="Martin F."/>
        </authorList>
    </citation>
    <scope>NUCLEOTIDE SEQUENCE [LARGE SCALE GENOMIC DNA]</scope>
    <source>
        <strain evidence="3">F 1598</strain>
    </source>
</reference>
<dbReference type="Pfam" id="PF17667">
    <property type="entry name" value="Pkinase_fungal"/>
    <property type="match status" value="2"/>
</dbReference>
<dbReference type="EMBL" id="KN833019">
    <property type="protein sequence ID" value="KIM78112.1"/>
    <property type="molecule type" value="Genomic_DNA"/>
</dbReference>